<gene>
    <name evidence="2" type="ORF">C2857_007567</name>
</gene>
<proteinExistence type="predicted"/>
<protein>
    <recommendedName>
        <fullName evidence="4">Anaphase-promoting complex, subunit CDC26</fullName>
    </recommendedName>
</protein>
<dbReference type="OrthoDB" id="4961522at2759"/>
<evidence type="ECO:0008006" key="4">
    <source>
        <dbReference type="Google" id="ProtNLM"/>
    </source>
</evidence>
<dbReference type="EMBL" id="CP031385">
    <property type="protein sequence ID" value="QPG95065.1"/>
    <property type="molecule type" value="Genomic_DNA"/>
</dbReference>
<evidence type="ECO:0000313" key="3">
    <source>
        <dbReference type="Proteomes" id="UP000594364"/>
    </source>
</evidence>
<dbReference type="AlphaFoldDB" id="A0A7S9KMI7"/>
<sequence>MLRRPATTLQITPEDIAAYEDRRANEALLAHQQQQRAAEVEARARAQHMEGVQESPEAARRARDERIGVITWLRAASFPSGIKCSVMDDFFLAASYYEVLNIWCFTACGNFSETDALDEDIRRDLS</sequence>
<keyword evidence="1" id="KW-0833">Ubl conjugation pathway</keyword>
<keyword evidence="3" id="KW-1185">Reference proteome</keyword>
<dbReference type="GO" id="GO:0005680">
    <property type="term" value="C:anaphase-promoting complex"/>
    <property type="evidence" value="ECO:0007669"/>
    <property type="project" value="InterPro"/>
</dbReference>
<dbReference type="InterPro" id="IPR018860">
    <property type="entry name" value="APC_suCDC26"/>
</dbReference>
<evidence type="ECO:0000313" key="2">
    <source>
        <dbReference type="EMBL" id="QPG95065.1"/>
    </source>
</evidence>
<dbReference type="Pfam" id="PF10471">
    <property type="entry name" value="ANAPC_CDC26"/>
    <property type="match status" value="1"/>
</dbReference>
<name>A0A7S9KMI7_EPIFF</name>
<dbReference type="Proteomes" id="UP000594364">
    <property type="component" value="Chromosome 1"/>
</dbReference>
<organism evidence="2 3">
    <name type="scientific">Epichloe festucae (strain Fl1)</name>
    <dbReference type="NCBI Taxonomy" id="877507"/>
    <lineage>
        <taxon>Eukaryota</taxon>
        <taxon>Fungi</taxon>
        <taxon>Dikarya</taxon>
        <taxon>Ascomycota</taxon>
        <taxon>Pezizomycotina</taxon>
        <taxon>Sordariomycetes</taxon>
        <taxon>Hypocreomycetidae</taxon>
        <taxon>Hypocreales</taxon>
        <taxon>Clavicipitaceae</taxon>
        <taxon>Epichloe</taxon>
    </lineage>
</organism>
<dbReference type="GO" id="GO:0031145">
    <property type="term" value="P:anaphase-promoting complex-dependent catabolic process"/>
    <property type="evidence" value="ECO:0007669"/>
    <property type="project" value="InterPro"/>
</dbReference>
<evidence type="ECO:0000256" key="1">
    <source>
        <dbReference type="ARBA" id="ARBA00022786"/>
    </source>
</evidence>
<accession>A0A7S9KMI7</accession>
<reference evidence="2 3" key="1">
    <citation type="journal article" date="2018" name="PLoS Genet.">
        <title>Repeat elements organise 3D genome structure and mediate transcription in the filamentous fungus Epichloe festucae.</title>
        <authorList>
            <person name="Winter D.J."/>
            <person name="Ganley A.R.D."/>
            <person name="Young C.A."/>
            <person name="Liachko I."/>
            <person name="Schardl C.L."/>
            <person name="Dupont P.Y."/>
            <person name="Berry D."/>
            <person name="Ram A."/>
            <person name="Scott B."/>
            <person name="Cox M.P."/>
        </authorList>
    </citation>
    <scope>NUCLEOTIDE SEQUENCE [LARGE SCALE GENOMIC DNA]</scope>
    <source>
        <strain evidence="2 3">Fl1</strain>
    </source>
</reference>